<dbReference type="InterPro" id="IPR017853">
    <property type="entry name" value="GH"/>
</dbReference>
<dbReference type="EMBL" id="QRDZ01000004">
    <property type="protein sequence ID" value="RED85515.1"/>
    <property type="molecule type" value="Genomic_DNA"/>
</dbReference>
<accession>A0A3D9KGC7</accession>
<dbReference type="SUPFAM" id="SSF51445">
    <property type="entry name" value="(Trans)glycosidases"/>
    <property type="match status" value="1"/>
</dbReference>
<name>A0A3D9KGC7_9BACL</name>
<dbReference type="Pfam" id="PF19773">
    <property type="entry name" value="DUF6259"/>
    <property type="match status" value="1"/>
</dbReference>
<evidence type="ECO:0000259" key="2">
    <source>
        <dbReference type="Pfam" id="PF19773"/>
    </source>
</evidence>
<keyword evidence="1" id="KW-0732">Signal</keyword>
<evidence type="ECO:0000313" key="4">
    <source>
        <dbReference type="Proteomes" id="UP000256977"/>
    </source>
</evidence>
<feature type="signal peptide" evidence="1">
    <location>
        <begin position="1"/>
        <end position="30"/>
    </location>
</feature>
<evidence type="ECO:0000256" key="1">
    <source>
        <dbReference type="SAM" id="SignalP"/>
    </source>
</evidence>
<comment type="caution">
    <text evidence="3">The sequence shown here is derived from an EMBL/GenBank/DDBJ whole genome shotgun (WGS) entry which is preliminary data.</text>
</comment>
<dbReference type="AlphaFoldDB" id="A0A3D9KGC7"/>
<keyword evidence="4" id="KW-1185">Reference proteome</keyword>
<dbReference type="RefSeq" id="WP_181917543.1">
    <property type="nucleotide sequence ID" value="NZ_QRDZ01000004.1"/>
</dbReference>
<dbReference type="InterPro" id="IPR038637">
    <property type="entry name" value="NPCBM_sf"/>
</dbReference>
<dbReference type="InterPro" id="IPR046226">
    <property type="entry name" value="DUF6259"/>
</dbReference>
<gene>
    <name evidence="3" type="ORF">DFP98_104220</name>
</gene>
<dbReference type="Gene3D" id="3.20.20.80">
    <property type="entry name" value="Glycosidases"/>
    <property type="match status" value="1"/>
</dbReference>
<dbReference type="Proteomes" id="UP000256977">
    <property type="component" value="Unassembled WGS sequence"/>
</dbReference>
<protein>
    <submittedName>
        <fullName evidence="3">NPCBM/NEW2 domain-containing protein</fullName>
    </submittedName>
</protein>
<sequence length="1084" mass="118594">MMVKSKKPMILSLALVLVLVCSLFNGMASANEAKVTFNPNTRNVDFTYGNVEMTYGSGSQLTGIRHKTLSNLWNGSATSAIDVKKGHSTLSQIWGSGSTRAELETTVSAKYDGTLTVSQNADTQAPGITGVQWGLIIPDTYDLVIPVLGGIRLTAESPDAAYGFTQFDYPNVWEAQFFLVQGANGGLLVHANDDAHFFKSLHVKHENGNFYVGMETYRPAPFDQAIKAESTDWRLRAYTGDWVNGANLYREWADRKFDLSKLSRLQPAWTKEIRFTVLTDLEDASMLEELAEKVIAEQTLLVVPGWRLDPYDVDFPDYTPKPDIAAKIQAAQALGYKVMLYVNIFGVSPDNPAYAAMQPYQVKDPFTGQPVYSEYTAGSEHIKFAQINPASQAWRQLFVDKMEELVDEVQPDALHLDQSLLMYNDANGLIDGKNMMQGNLALHRDLRERLPANIALGGESLNEITTRYEAFAQRHAYGISAPSGTWDDSKIDQVVPASSAIFAPYTTIYGHPDHANPLTEDYFLAWHKVVQNRLGAIPMLTRPNFGQIANPTPLMELFLGEAKWYQDRKPEASFSNWTTGTLFSFRMADGRTATYERGVSGEKLVSRGPGEPAGGTEILRYVYGVDSVVLPGTIPGWYLYDETKLFGLNPDKTYVYSNVTRDPNAFHVYELPSDVAAKRLSVKTNHTVLSLQDKQTADVVDFLDYPGPIRAGEKLSDGTVHQTASPFSSENGFSHTFSQGGTVQHWGDRMLAHPPYMGQWQGGHTWLEFDVQLPAGRVPMFTAGVQLGSEQNVQSSDGVTFKVYAWEKDAPPATRPVLSMEQFSRSATPTPVELDLASLQGKEITLRLETHPGATVDNDSAVWVTPRIDLEPDAGQPRIASLKLVSPQPLTSVVSSAGSVQTTDLGNHRYEIAAPATGTLYLIHSSAGTAQLPLSLKEEPFDSSLLFENGTESPPQGPFGGIPGTGAVLGVQKQGLDAHPPQRGQTHVDYVVKLPASGTAALSGFAGIKDGADDSQGVGFRIAVNGAELWAEDVMPGTAWTPVDVSLADYAGETVVLTLITDSLGDYGYDWAFWGEPEIKNVQP</sequence>
<organism evidence="3 4">
    <name type="scientific">Cohnella phaseoli</name>
    <dbReference type="NCBI Taxonomy" id="456490"/>
    <lineage>
        <taxon>Bacteria</taxon>
        <taxon>Bacillati</taxon>
        <taxon>Bacillota</taxon>
        <taxon>Bacilli</taxon>
        <taxon>Bacillales</taxon>
        <taxon>Paenibacillaceae</taxon>
        <taxon>Cohnella</taxon>
    </lineage>
</organism>
<feature type="domain" description="DUF6259" evidence="2">
    <location>
        <begin position="235"/>
        <end position="510"/>
    </location>
</feature>
<reference evidence="3 4" key="1">
    <citation type="submission" date="2018-07" db="EMBL/GenBank/DDBJ databases">
        <title>Genomic Encyclopedia of Type Strains, Phase III (KMG-III): the genomes of soil and plant-associated and newly described type strains.</title>
        <authorList>
            <person name="Whitman W."/>
        </authorList>
    </citation>
    <scope>NUCLEOTIDE SEQUENCE [LARGE SCALE GENOMIC DNA]</scope>
    <source>
        <strain evidence="3 4">CECT 7287</strain>
    </source>
</reference>
<feature type="chain" id="PRO_5017643156" evidence="1">
    <location>
        <begin position="31"/>
        <end position="1084"/>
    </location>
</feature>
<evidence type="ECO:0000313" key="3">
    <source>
        <dbReference type="EMBL" id="RED85515.1"/>
    </source>
</evidence>
<dbReference type="Gene3D" id="2.60.120.1060">
    <property type="entry name" value="NPCBM/NEW2 domain"/>
    <property type="match status" value="1"/>
</dbReference>
<proteinExistence type="predicted"/>